<organism evidence="7">
    <name type="scientific">marine sediment metagenome</name>
    <dbReference type="NCBI Taxonomy" id="412755"/>
    <lineage>
        <taxon>unclassified sequences</taxon>
        <taxon>metagenomes</taxon>
        <taxon>ecological metagenomes</taxon>
    </lineage>
</organism>
<accession>X1B0L5</accession>
<evidence type="ECO:0000256" key="2">
    <source>
        <dbReference type="ARBA" id="ARBA00022723"/>
    </source>
</evidence>
<dbReference type="InterPro" id="IPR012206">
    <property type="entry name" value="Fd_FixX"/>
</dbReference>
<evidence type="ECO:0000259" key="6">
    <source>
        <dbReference type="PROSITE" id="PS51379"/>
    </source>
</evidence>
<evidence type="ECO:0000256" key="3">
    <source>
        <dbReference type="ARBA" id="ARBA00022982"/>
    </source>
</evidence>
<keyword evidence="2" id="KW-0479">Metal-binding</keyword>
<gene>
    <name evidence="7" type="ORF">S01H4_32607</name>
</gene>
<dbReference type="PIRSF" id="PIRSF036548">
    <property type="entry name" value="Fdx_FixX"/>
    <property type="match status" value="1"/>
</dbReference>
<comment type="caution">
    <text evidence="7">The sequence shown here is derived from an EMBL/GenBank/DDBJ whole genome shotgun (WGS) entry which is preliminary data.</text>
</comment>
<evidence type="ECO:0000313" key="7">
    <source>
        <dbReference type="EMBL" id="GAG74912.1"/>
    </source>
</evidence>
<protein>
    <recommendedName>
        <fullName evidence="6">4Fe-4S ferredoxin-type domain-containing protein</fullName>
    </recommendedName>
</protein>
<keyword evidence="4" id="KW-0408">Iron</keyword>
<evidence type="ECO:0000256" key="4">
    <source>
        <dbReference type="ARBA" id="ARBA00023004"/>
    </source>
</evidence>
<reference evidence="7" key="1">
    <citation type="journal article" date="2014" name="Front. Microbiol.">
        <title>High frequency of phylogenetically diverse reductive dehalogenase-homologous genes in deep subseafloor sedimentary metagenomes.</title>
        <authorList>
            <person name="Kawai M."/>
            <person name="Futagami T."/>
            <person name="Toyoda A."/>
            <person name="Takaki Y."/>
            <person name="Nishi S."/>
            <person name="Hori S."/>
            <person name="Arai W."/>
            <person name="Tsubouchi T."/>
            <person name="Morono Y."/>
            <person name="Uchiyama I."/>
            <person name="Ito T."/>
            <person name="Fujiyama A."/>
            <person name="Inagaki F."/>
            <person name="Takami H."/>
        </authorList>
    </citation>
    <scope>NUCLEOTIDE SEQUENCE</scope>
    <source>
        <strain evidence="7">Expedition CK06-06</strain>
    </source>
</reference>
<dbReference type="PANTHER" id="PTHR43082">
    <property type="entry name" value="FERREDOXIN-LIKE"/>
    <property type="match status" value="1"/>
</dbReference>
<dbReference type="GO" id="GO:0005506">
    <property type="term" value="F:iron ion binding"/>
    <property type="evidence" value="ECO:0007669"/>
    <property type="project" value="InterPro"/>
</dbReference>
<dbReference type="PANTHER" id="PTHR43082:SF3">
    <property type="entry name" value="FERREDOXIN-LIKE PROTEIN YDIT"/>
    <property type="match status" value="1"/>
</dbReference>
<feature type="domain" description="4Fe-4S ferredoxin-type" evidence="6">
    <location>
        <begin position="60"/>
        <end position="87"/>
    </location>
</feature>
<keyword evidence="5" id="KW-0411">Iron-sulfur</keyword>
<keyword evidence="3" id="KW-0249">Electron transport</keyword>
<dbReference type="PROSITE" id="PS51379">
    <property type="entry name" value="4FE4S_FER_2"/>
    <property type="match status" value="2"/>
</dbReference>
<dbReference type="EMBL" id="BART01017070">
    <property type="protein sequence ID" value="GAG74912.1"/>
    <property type="molecule type" value="Genomic_DNA"/>
</dbReference>
<dbReference type="GO" id="GO:0051536">
    <property type="term" value="F:iron-sulfur cluster binding"/>
    <property type="evidence" value="ECO:0007669"/>
    <property type="project" value="UniProtKB-KW"/>
</dbReference>
<sequence length="98" mass="11076">MLEGSVVIPMNIDDKLALNLFHVDSIPHIEVNSEICKKCPHWLCTYTCPVENYKVENDNVVFNWEGCLECGTCNIVCDQGAVTWNYPRGGFGISYRFG</sequence>
<dbReference type="AlphaFoldDB" id="X1B0L5"/>
<dbReference type="SUPFAM" id="SSF54862">
    <property type="entry name" value="4Fe-4S ferredoxins"/>
    <property type="match status" value="1"/>
</dbReference>
<dbReference type="InterPro" id="IPR017896">
    <property type="entry name" value="4Fe4S_Fe-S-bd"/>
</dbReference>
<proteinExistence type="predicted"/>
<dbReference type="Gene3D" id="3.30.70.20">
    <property type="match status" value="1"/>
</dbReference>
<evidence type="ECO:0000256" key="5">
    <source>
        <dbReference type="ARBA" id="ARBA00023014"/>
    </source>
</evidence>
<keyword evidence="1" id="KW-0813">Transport</keyword>
<feature type="domain" description="4Fe-4S ferredoxin-type" evidence="6">
    <location>
        <begin position="27"/>
        <end position="58"/>
    </location>
</feature>
<name>X1B0L5_9ZZZZ</name>
<evidence type="ECO:0000256" key="1">
    <source>
        <dbReference type="ARBA" id="ARBA00022448"/>
    </source>
</evidence>